<protein>
    <recommendedName>
        <fullName evidence="3">Dihydropyrimidinase</fullName>
    </recommendedName>
</protein>
<dbReference type="SUPFAM" id="SSF51556">
    <property type="entry name" value="Metallo-dependent hydrolases"/>
    <property type="match status" value="1"/>
</dbReference>
<evidence type="ECO:0000313" key="1">
    <source>
        <dbReference type="EMBL" id="MBL0720933.1"/>
    </source>
</evidence>
<comment type="caution">
    <text evidence="1">The sequence shown here is derived from an EMBL/GenBank/DDBJ whole genome shotgun (WGS) entry which is preliminary data.</text>
</comment>
<dbReference type="GO" id="GO:0016812">
    <property type="term" value="F:hydrolase activity, acting on carbon-nitrogen (but not peptide) bonds, in cyclic amides"/>
    <property type="evidence" value="ECO:0007669"/>
    <property type="project" value="TreeGrafter"/>
</dbReference>
<sequence length="91" mass="9222">MTTTLVRNGRVITASDDYVADLLLDGGVVRQIGLKLAVGADVAVVDATGLYVLPGGVDTHVHLENVIGHIVTCEPFASGTKAAAFGGTTSA</sequence>
<gene>
    <name evidence="1" type="ORF">JI742_13650</name>
</gene>
<dbReference type="SUPFAM" id="SSF51338">
    <property type="entry name" value="Composite domain of metallo-dependent hydrolases"/>
    <property type="match status" value="1"/>
</dbReference>
<dbReference type="InterPro" id="IPR011059">
    <property type="entry name" value="Metal-dep_hydrolase_composite"/>
</dbReference>
<dbReference type="PANTHER" id="PTHR11647:SF1">
    <property type="entry name" value="COLLAPSIN RESPONSE MEDIATOR PROTEIN"/>
    <property type="match status" value="1"/>
</dbReference>
<proteinExistence type="predicted"/>
<evidence type="ECO:0008006" key="3">
    <source>
        <dbReference type="Google" id="ProtNLM"/>
    </source>
</evidence>
<name>A0A9X1BSS9_9BURK</name>
<evidence type="ECO:0000313" key="2">
    <source>
        <dbReference type="Proteomes" id="UP000643207"/>
    </source>
</evidence>
<dbReference type="InterPro" id="IPR050378">
    <property type="entry name" value="Metallo-dep_Hydrolases_sf"/>
</dbReference>
<dbReference type="EMBL" id="JAERRA010000003">
    <property type="protein sequence ID" value="MBL0720933.1"/>
    <property type="molecule type" value="Genomic_DNA"/>
</dbReference>
<accession>A0A9X1BSS9</accession>
<dbReference type="InterPro" id="IPR032466">
    <property type="entry name" value="Metal_Hydrolase"/>
</dbReference>
<dbReference type="Gene3D" id="3.20.20.140">
    <property type="entry name" value="Metal-dependent hydrolases"/>
    <property type="match status" value="1"/>
</dbReference>
<dbReference type="RefSeq" id="WP_201828035.1">
    <property type="nucleotide sequence ID" value="NZ_JAERRA010000003.1"/>
</dbReference>
<dbReference type="PANTHER" id="PTHR11647">
    <property type="entry name" value="HYDRANTOINASE/DIHYDROPYRIMIDINASE FAMILY MEMBER"/>
    <property type="match status" value="1"/>
</dbReference>
<keyword evidence="2" id="KW-1185">Reference proteome</keyword>
<organism evidence="1 2">
    <name type="scientific">Aquariibacter lacus</name>
    <dbReference type="NCBI Taxonomy" id="2801332"/>
    <lineage>
        <taxon>Bacteria</taxon>
        <taxon>Pseudomonadati</taxon>
        <taxon>Pseudomonadota</taxon>
        <taxon>Betaproteobacteria</taxon>
        <taxon>Burkholderiales</taxon>
        <taxon>Sphaerotilaceae</taxon>
        <taxon>Aquariibacter</taxon>
    </lineage>
</organism>
<reference evidence="1 2" key="1">
    <citation type="submission" date="2021-01" db="EMBL/GenBank/DDBJ databases">
        <title>Piscinibacter sp. Jin2 Genome sequencing and assembly.</title>
        <authorList>
            <person name="Kim I."/>
        </authorList>
    </citation>
    <scope>NUCLEOTIDE SEQUENCE [LARGE SCALE GENOMIC DNA]</scope>
    <source>
        <strain evidence="1 2">Jin2</strain>
    </source>
</reference>
<dbReference type="Proteomes" id="UP000643207">
    <property type="component" value="Unassembled WGS sequence"/>
</dbReference>
<dbReference type="Gene3D" id="2.30.40.10">
    <property type="entry name" value="Urease, subunit C, domain 1"/>
    <property type="match status" value="1"/>
</dbReference>
<dbReference type="GO" id="GO:0005829">
    <property type="term" value="C:cytosol"/>
    <property type="evidence" value="ECO:0007669"/>
    <property type="project" value="TreeGrafter"/>
</dbReference>
<dbReference type="AlphaFoldDB" id="A0A9X1BSS9"/>